<dbReference type="PANTHER" id="PTHR34859:SF2">
    <property type="entry name" value="LYSM DOMAIN-CONTAINING PROTEIN"/>
    <property type="match status" value="1"/>
</dbReference>
<proteinExistence type="predicted"/>
<name>A0A914CJP7_9BILA</name>
<dbReference type="PANTHER" id="PTHR34859">
    <property type="entry name" value="UNNAMED PRODUCT"/>
    <property type="match status" value="1"/>
</dbReference>
<evidence type="ECO:0000256" key="1">
    <source>
        <dbReference type="SAM" id="SignalP"/>
    </source>
</evidence>
<sequence>MFSLVLFIFACIVPASLGDSCWKRSYGRGVGVPISTCGPDEHKSGALCYPKCKDGYTGVGPVCWQNCPSAFADHGVTCFKPSPYGRGVGYVLWEKSKCERKHPQGCEKHLLMWYPKCKEGFHAVGCCICSPNCQNGMTDAGVSCTKKSYGRTAGKPLRCKPEQEYDAGLCYKKCDQGYYGVGPVCWKSCSPGYANCGAICSKGSCVTKIVETTVNLGQPVAEVIAGVIARNPELIQSGLVNAATNYGNSDGKFNVCK</sequence>
<accession>A0A914CJP7</accession>
<dbReference type="AlphaFoldDB" id="A0A914CJP7"/>
<dbReference type="Proteomes" id="UP000887540">
    <property type="component" value="Unplaced"/>
</dbReference>
<keyword evidence="2" id="KW-1185">Reference proteome</keyword>
<reference evidence="3" key="1">
    <citation type="submission" date="2022-11" db="UniProtKB">
        <authorList>
            <consortium name="WormBaseParasite"/>
        </authorList>
    </citation>
    <scope>IDENTIFICATION</scope>
</reference>
<evidence type="ECO:0000313" key="3">
    <source>
        <dbReference type="WBParaSite" id="ACRNAN_scaffold11338.g28919.t1"/>
    </source>
</evidence>
<keyword evidence="1" id="KW-0732">Signal</keyword>
<protein>
    <submittedName>
        <fullName evidence="3">Uncharacterized protein</fullName>
    </submittedName>
</protein>
<organism evidence="2 3">
    <name type="scientific">Acrobeloides nanus</name>
    <dbReference type="NCBI Taxonomy" id="290746"/>
    <lineage>
        <taxon>Eukaryota</taxon>
        <taxon>Metazoa</taxon>
        <taxon>Ecdysozoa</taxon>
        <taxon>Nematoda</taxon>
        <taxon>Chromadorea</taxon>
        <taxon>Rhabditida</taxon>
        <taxon>Tylenchina</taxon>
        <taxon>Cephalobomorpha</taxon>
        <taxon>Cephaloboidea</taxon>
        <taxon>Cephalobidae</taxon>
        <taxon>Acrobeloides</taxon>
    </lineage>
</organism>
<feature type="signal peptide" evidence="1">
    <location>
        <begin position="1"/>
        <end position="18"/>
    </location>
</feature>
<evidence type="ECO:0000313" key="2">
    <source>
        <dbReference type="Proteomes" id="UP000887540"/>
    </source>
</evidence>
<dbReference type="WBParaSite" id="ACRNAN_scaffold11338.g28919.t1">
    <property type="protein sequence ID" value="ACRNAN_scaffold11338.g28919.t1"/>
    <property type="gene ID" value="ACRNAN_scaffold11338.g28919"/>
</dbReference>
<feature type="chain" id="PRO_5037771282" evidence="1">
    <location>
        <begin position="19"/>
        <end position="257"/>
    </location>
</feature>